<keyword evidence="3" id="KW-0456">Lyase</keyword>
<name>A0A4S9CAH0_AURPU</name>
<reference evidence="3" key="1">
    <citation type="submission" date="2018-10" db="EMBL/GenBank/DDBJ databases">
        <title>Fifty Aureobasidium pullulans genomes reveal a recombining polyextremotolerant generalist.</title>
        <authorList>
            <person name="Gostincar C."/>
            <person name="Turk M."/>
            <person name="Zajc J."/>
            <person name="Gunde-Cimerman N."/>
        </authorList>
    </citation>
    <scope>NUCLEOTIDE SEQUENCE [LARGE SCALE GENOMIC DNA]</scope>
    <source>
        <strain evidence="3">EXF-10085</strain>
    </source>
</reference>
<dbReference type="AlphaFoldDB" id="A0A4S9CAH0"/>
<feature type="compositionally biased region" description="Low complexity" evidence="1">
    <location>
        <begin position="988"/>
        <end position="1015"/>
    </location>
</feature>
<dbReference type="GO" id="GO:0016829">
    <property type="term" value="F:lyase activity"/>
    <property type="evidence" value="ECO:0007669"/>
    <property type="project" value="UniProtKB-KW"/>
</dbReference>
<evidence type="ECO:0000259" key="2">
    <source>
        <dbReference type="Pfam" id="PF12708"/>
    </source>
</evidence>
<comment type="caution">
    <text evidence="3">The sequence shown here is derived from an EMBL/GenBank/DDBJ whole genome shotgun (WGS) entry which is preliminary data.</text>
</comment>
<evidence type="ECO:0000313" key="3">
    <source>
        <dbReference type="EMBL" id="THX03629.1"/>
    </source>
</evidence>
<dbReference type="InterPro" id="IPR012334">
    <property type="entry name" value="Pectin_lyas_fold"/>
</dbReference>
<feature type="region of interest" description="Disordered" evidence="1">
    <location>
        <begin position="1"/>
        <end position="27"/>
    </location>
</feature>
<protein>
    <submittedName>
        <fullName evidence="3">Pectin lyase-like protein</fullName>
    </submittedName>
</protein>
<sequence length="1264" mass="135414">MSVPRDPVGIAPPLPPGQPHDPPAYMRDNVNNFFGSAPDKGSLTGPVLSPLNQSMLQEIHSANISLQERSGEGYWLGSLGSSGKMPFASSDYQFFRNVKDFGAVGDGVTDDTAAINRAAATYGAGSSKLRCGKDCGSTTTMGALVYFPPGTYLISSPIIQYYYTQFVGDPTSKPIIKGSQNFTGIALIDSDFYIPGGNGAEWYINQSNFYRQIRNFVFDMTAQNWTNTENDQVYVPAGVHWQVGQATSITYCDFKMAVSGSQSATAVGIFMENGSGGFASDLTFTGGNIGFLAGSQQFTANNLQFTSCLTAIKQQWNWGFTWKNIYVLSCYVAIDCTAYSGVSNQGTGSISVVDSHFNGVPYAITLGSKDDQQPNIVFDNLLVENSESIVLVSGGATLLEGSTGPLYFDSWISGFQTLPGTLGRKTSGFVRPAPHKPAALLDGSGAYFTRSKPQYAGMSPVVATAHGVSNAGTVDQTKAINNLLAGNVGSVIFFPAGVYLVQGTVKIPLGSKIIGSGWSQIMGTGLFFEDADNPKVMVQVGNAGDSGVVEISDMLFTVKGATAGCILMEWNVHESTQGSAAMWDSHFRVGGAAGSNLQLSDCPTGGGSVKVSCMAASLLFHITSQSSGYFENVWVWTADHDLDDAQNAAASETEEGIPFNVFTDISVYSGRGVLIESQGPTWLYGTASEHSQLYQYQLANASTIYLGHMQTETPYYQPGPNALSPFEIGKFPSDPTFDNCADDSCRTAWALRIVESKEVFVYSAGFYSFFQNNELGCALRDDCQLSMIETNFASGLWLYNIFTKGNIQVLSPRGGLDPVFFNATTKDGYTSEIAAWLALSTGGETVGEDVGDGSGYVTIDPAIYDRPTASVTVQCVPPCTYVMPPLTLTTQTTFRFPLLTTSMEVGWLVSSAGSTSYDAVMQTTVITIPPITTSIIPVYDVSVTNNQTVFYLTPSIVPSPFNITDRNTISGTTHPANTRTFYPPPWPGTTLPPSTTTSGSLSSGSTGSSQTTSGSDVLSLAKTESVRDPHFPVITHTRGPPSPICIHALRCGHHCNNAIDICGSCWLSCPGPPRLNWWNSNDPDAPPGQGGGQPDDACTTSTYSSCSTHCVISTGASTTATQTCSTTCKNVVGCNTEGTDDNTYTTLACPALPSYTPFWTDGSQFAPILGDGGFGGQVVYGTMWYRHSAKYEPKLSFSLGTIERFCHVGKYEAKSCPYLKVLNRQGNFIHKCKSDVIYRLETDFILTCTHSHGNYHCDYLDCIL</sequence>
<dbReference type="Pfam" id="PF12708">
    <property type="entry name" value="Pect-lyase_RHGA_epim"/>
    <property type="match status" value="2"/>
</dbReference>
<feature type="region of interest" description="Disordered" evidence="1">
    <location>
        <begin position="967"/>
        <end position="1019"/>
    </location>
</feature>
<dbReference type="EMBL" id="QZAS01000031">
    <property type="protein sequence ID" value="THX03629.1"/>
    <property type="molecule type" value="Genomic_DNA"/>
</dbReference>
<gene>
    <name evidence="3" type="ORF">D6D13_07584</name>
</gene>
<feature type="compositionally biased region" description="Pro residues" evidence="1">
    <location>
        <begin position="10"/>
        <end position="22"/>
    </location>
</feature>
<feature type="domain" description="Rhamnogalacturonase A/B/Epimerase-like pectate lyase" evidence="2">
    <location>
        <begin position="95"/>
        <end position="335"/>
    </location>
</feature>
<accession>A0A4S9CAH0</accession>
<dbReference type="PANTHER" id="PTHR33928">
    <property type="entry name" value="POLYGALACTURONASE QRT3"/>
    <property type="match status" value="1"/>
</dbReference>
<dbReference type="InterPro" id="IPR011050">
    <property type="entry name" value="Pectin_lyase_fold/virulence"/>
</dbReference>
<dbReference type="SUPFAM" id="SSF51126">
    <property type="entry name" value="Pectin lyase-like"/>
    <property type="match status" value="2"/>
</dbReference>
<dbReference type="InterPro" id="IPR039279">
    <property type="entry name" value="QRT3-like"/>
</dbReference>
<feature type="domain" description="Rhamnogalacturonase A/B/Epimerase-like pectate lyase" evidence="2">
    <location>
        <begin position="465"/>
        <end position="519"/>
    </location>
</feature>
<dbReference type="Gene3D" id="2.160.20.10">
    <property type="entry name" value="Single-stranded right-handed beta-helix, Pectin lyase-like"/>
    <property type="match status" value="2"/>
</dbReference>
<dbReference type="GO" id="GO:0004650">
    <property type="term" value="F:polygalacturonase activity"/>
    <property type="evidence" value="ECO:0007669"/>
    <property type="project" value="InterPro"/>
</dbReference>
<dbReference type="PANTHER" id="PTHR33928:SF2">
    <property type="entry name" value="PECTATE LYASE SUPERFAMILY PROTEIN DOMAIN-CONTAINING PROTEIN-RELATED"/>
    <property type="match status" value="1"/>
</dbReference>
<proteinExistence type="predicted"/>
<dbReference type="CDD" id="cd23668">
    <property type="entry name" value="GH55_beta13glucanase-like"/>
    <property type="match status" value="1"/>
</dbReference>
<dbReference type="InterPro" id="IPR024535">
    <property type="entry name" value="RHGA/B-epi-like_pectate_lyase"/>
</dbReference>
<feature type="compositionally biased region" description="Polar residues" evidence="1">
    <location>
        <begin position="967"/>
        <end position="980"/>
    </location>
</feature>
<organism evidence="3">
    <name type="scientific">Aureobasidium pullulans</name>
    <name type="common">Black yeast</name>
    <name type="synonym">Pullularia pullulans</name>
    <dbReference type="NCBI Taxonomy" id="5580"/>
    <lineage>
        <taxon>Eukaryota</taxon>
        <taxon>Fungi</taxon>
        <taxon>Dikarya</taxon>
        <taxon>Ascomycota</taxon>
        <taxon>Pezizomycotina</taxon>
        <taxon>Dothideomycetes</taxon>
        <taxon>Dothideomycetidae</taxon>
        <taxon>Dothideales</taxon>
        <taxon>Saccotheciaceae</taxon>
        <taxon>Aureobasidium</taxon>
    </lineage>
</organism>
<evidence type="ECO:0000256" key="1">
    <source>
        <dbReference type="SAM" id="MobiDB-lite"/>
    </source>
</evidence>